<accession>A0A8J4VRY8</accession>
<reference evidence="1" key="1">
    <citation type="submission" date="2020-03" db="EMBL/GenBank/DDBJ databases">
        <title>Castanea mollissima Vanexum genome sequencing.</title>
        <authorList>
            <person name="Staton M."/>
        </authorList>
    </citation>
    <scope>NUCLEOTIDE SEQUENCE</scope>
    <source>
        <tissue evidence="1">Leaf</tissue>
    </source>
</reference>
<organism evidence="1 2">
    <name type="scientific">Castanea mollissima</name>
    <name type="common">Chinese chestnut</name>
    <dbReference type="NCBI Taxonomy" id="60419"/>
    <lineage>
        <taxon>Eukaryota</taxon>
        <taxon>Viridiplantae</taxon>
        <taxon>Streptophyta</taxon>
        <taxon>Embryophyta</taxon>
        <taxon>Tracheophyta</taxon>
        <taxon>Spermatophyta</taxon>
        <taxon>Magnoliopsida</taxon>
        <taxon>eudicotyledons</taxon>
        <taxon>Gunneridae</taxon>
        <taxon>Pentapetalae</taxon>
        <taxon>rosids</taxon>
        <taxon>fabids</taxon>
        <taxon>Fagales</taxon>
        <taxon>Fagaceae</taxon>
        <taxon>Castanea</taxon>
    </lineage>
</organism>
<gene>
    <name evidence="1" type="ORF">CMV_005758</name>
</gene>
<protein>
    <submittedName>
        <fullName evidence="1">Uncharacterized protein</fullName>
    </submittedName>
</protein>
<dbReference type="AlphaFoldDB" id="A0A8J4VRY8"/>
<name>A0A8J4VRY8_9ROSI</name>
<evidence type="ECO:0000313" key="2">
    <source>
        <dbReference type="Proteomes" id="UP000737018"/>
    </source>
</evidence>
<dbReference type="OrthoDB" id="1746449at2759"/>
<dbReference type="Proteomes" id="UP000737018">
    <property type="component" value="Unassembled WGS sequence"/>
</dbReference>
<comment type="caution">
    <text evidence="1">The sequence shown here is derived from an EMBL/GenBank/DDBJ whole genome shotgun (WGS) entry which is preliminary data.</text>
</comment>
<proteinExistence type="predicted"/>
<sequence length="95" mass="10672">MQLEDLRIVKCGLEEVVALEDSAEAAARLPLLKVSELIKCDQIEIFVSKYLKVEGTVKQSQLETSIQQPLFLVEEGPFPNLEDLRLGGNFNLKEI</sequence>
<evidence type="ECO:0000313" key="1">
    <source>
        <dbReference type="EMBL" id="KAF3970558.1"/>
    </source>
</evidence>
<keyword evidence="2" id="KW-1185">Reference proteome</keyword>
<dbReference type="EMBL" id="JRKL02000521">
    <property type="protein sequence ID" value="KAF3970558.1"/>
    <property type="molecule type" value="Genomic_DNA"/>
</dbReference>